<evidence type="ECO:0000256" key="1">
    <source>
        <dbReference type="ARBA" id="ARBA00006811"/>
    </source>
</evidence>
<evidence type="ECO:0000313" key="10">
    <source>
        <dbReference type="EMBL" id="MBB3881132.1"/>
    </source>
</evidence>
<evidence type="ECO:0000256" key="3">
    <source>
        <dbReference type="ARBA" id="ARBA00022722"/>
    </source>
</evidence>
<dbReference type="InterPro" id="IPR026834">
    <property type="entry name" value="LHH"/>
</dbReference>
<evidence type="ECO:0000256" key="8">
    <source>
        <dbReference type="SAM" id="MobiDB-lite"/>
    </source>
</evidence>
<dbReference type="RefSeq" id="WP_183953144.1">
    <property type="nucleotide sequence ID" value="NZ_JACIDH010000034.1"/>
</dbReference>
<protein>
    <submittedName>
        <fullName evidence="10">RHS repeat-associated protein</fullName>
    </submittedName>
</protein>
<reference evidence="10 11" key="1">
    <citation type="submission" date="2020-08" db="EMBL/GenBank/DDBJ databases">
        <title>Genomic Encyclopedia of Type Strains, Phase IV (KMG-IV): sequencing the most valuable type-strain genomes for metagenomic binning, comparative biology and taxonomic classification.</title>
        <authorList>
            <person name="Goeker M."/>
        </authorList>
    </citation>
    <scope>NUCLEOTIDE SEQUENCE [LARGE SCALE GENOMIC DNA]</scope>
    <source>
        <strain evidence="10 11">DSM 19512</strain>
    </source>
</reference>
<proteinExistence type="inferred from homology"/>
<keyword evidence="3" id="KW-0540">Nuclease</keyword>
<dbReference type="InterPro" id="IPR044925">
    <property type="entry name" value="His-Me_finger_sf"/>
</dbReference>
<dbReference type="GO" id="GO:0016787">
    <property type="term" value="F:hydrolase activity"/>
    <property type="evidence" value="ECO:0007669"/>
    <property type="project" value="UniProtKB-KW"/>
</dbReference>
<feature type="compositionally biased region" description="Basic and acidic residues" evidence="8">
    <location>
        <begin position="431"/>
        <end position="446"/>
    </location>
</feature>
<dbReference type="Pfam" id="PF05593">
    <property type="entry name" value="RHS_repeat"/>
    <property type="match status" value="1"/>
</dbReference>
<organism evidence="10 11">
    <name type="scientific">Sphingomonas pseudosanguinis</name>
    <dbReference type="NCBI Taxonomy" id="413712"/>
    <lineage>
        <taxon>Bacteria</taxon>
        <taxon>Pseudomonadati</taxon>
        <taxon>Pseudomonadota</taxon>
        <taxon>Alphaproteobacteria</taxon>
        <taxon>Sphingomonadales</taxon>
        <taxon>Sphingomonadaceae</taxon>
        <taxon>Sphingomonas</taxon>
    </lineage>
</organism>
<dbReference type="InterPro" id="IPR006530">
    <property type="entry name" value="YD"/>
</dbReference>
<evidence type="ECO:0000256" key="6">
    <source>
        <dbReference type="ARBA" id="ARBA00023022"/>
    </source>
</evidence>
<keyword evidence="11" id="KW-1185">Reference proteome</keyword>
<evidence type="ECO:0000256" key="4">
    <source>
        <dbReference type="ARBA" id="ARBA00022759"/>
    </source>
</evidence>
<dbReference type="NCBIfam" id="TIGR03696">
    <property type="entry name" value="Rhs_assc_core"/>
    <property type="match status" value="1"/>
</dbReference>
<dbReference type="Gene3D" id="2.180.10.10">
    <property type="entry name" value="RHS repeat-associated core"/>
    <property type="match status" value="1"/>
</dbReference>
<feature type="region of interest" description="Disordered" evidence="8">
    <location>
        <begin position="399"/>
        <end position="446"/>
    </location>
</feature>
<dbReference type="Gene3D" id="3.90.540.10">
    <property type="entry name" value="Colicin/pyocin, DNase domain"/>
    <property type="match status" value="1"/>
</dbReference>
<comment type="similarity">
    <text evidence="1">Belongs to the colicin/pyosin nuclease family.</text>
</comment>
<dbReference type="PANTHER" id="PTHR32305:SF15">
    <property type="entry name" value="PROTEIN RHSA-RELATED"/>
    <property type="match status" value="1"/>
</dbReference>
<keyword evidence="6" id="KW-0044">Antibiotic</keyword>
<dbReference type="GO" id="GO:0042742">
    <property type="term" value="P:defense response to bacterium"/>
    <property type="evidence" value="ECO:0007669"/>
    <property type="project" value="UniProtKB-KW"/>
</dbReference>
<dbReference type="InterPro" id="IPR050708">
    <property type="entry name" value="T6SS_VgrG/RHS"/>
</dbReference>
<keyword evidence="2" id="KW-0929">Antimicrobial</keyword>
<keyword evidence="5" id="KW-0378">Hydrolase</keyword>
<dbReference type="PANTHER" id="PTHR32305">
    <property type="match status" value="1"/>
</dbReference>
<dbReference type="Proteomes" id="UP000538670">
    <property type="component" value="Unassembled WGS sequence"/>
</dbReference>
<gene>
    <name evidence="10" type="ORF">GGR48_003588</name>
</gene>
<comment type="caution">
    <text evidence="10">The sequence shown here is derived from an EMBL/GenBank/DDBJ whole genome shotgun (WGS) entry which is preliminary data.</text>
</comment>
<evidence type="ECO:0000256" key="2">
    <source>
        <dbReference type="ARBA" id="ARBA00022529"/>
    </source>
</evidence>
<evidence type="ECO:0000313" key="11">
    <source>
        <dbReference type="Proteomes" id="UP000538670"/>
    </source>
</evidence>
<dbReference type="SUPFAM" id="SSF54060">
    <property type="entry name" value="His-Me finger endonucleases"/>
    <property type="match status" value="1"/>
</dbReference>
<dbReference type="InterPro" id="IPR037146">
    <property type="entry name" value="Colicin/pyocin_DNase_dom_sf"/>
</dbReference>
<dbReference type="GO" id="GO:0031640">
    <property type="term" value="P:killing of cells of another organism"/>
    <property type="evidence" value="ECO:0007669"/>
    <property type="project" value="UniProtKB-KW"/>
</dbReference>
<dbReference type="Pfam" id="PF14411">
    <property type="entry name" value="LHH"/>
    <property type="match status" value="1"/>
</dbReference>
<dbReference type="AlphaFoldDB" id="A0A7W6AC19"/>
<evidence type="ECO:0000259" key="9">
    <source>
        <dbReference type="Pfam" id="PF14411"/>
    </source>
</evidence>
<dbReference type="InterPro" id="IPR031325">
    <property type="entry name" value="RHS_repeat"/>
</dbReference>
<dbReference type="EMBL" id="JACIDH010000034">
    <property type="protein sequence ID" value="MBB3881132.1"/>
    <property type="molecule type" value="Genomic_DNA"/>
</dbReference>
<dbReference type="PRINTS" id="PR00394">
    <property type="entry name" value="RHSPROTEIN"/>
</dbReference>
<dbReference type="InterPro" id="IPR022385">
    <property type="entry name" value="Rhs_assc_core"/>
</dbReference>
<name>A0A7W6AC19_9SPHN</name>
<evidence type="ECO:0000256" key="7">
    <source>
        <dbReference type="ARBA" id="ARBA00023048"/>
    </source>
</evidence>
<sequence>MRTAFQLTQAYDPAGRLAEQRAGGVAVFSGMPPAPGELVRHYDWDRAGRLARIRDAGASGVRGETRFHHDLRDQTVAVERPGAREAYRYDARGRMVERILAEQGFRPRRWRYRWDGFDQLVELETPDGVRWRYSYDAFGRRVGKTLLGGTATRRVDYVWQGISLAEAWYRSGHRTGEGKGDESLSIERWHFEPDGLRPLAKELVPAGPDAEPVLAEAQWLPIVADQLGAPHALFGEDGQCHWRAEPELWGRTRTARALLRERGGSDAGGEGDTAPCALRFPGQWEDAESGLHYNLNRYYDPETGQYLSPDPIGVDGGLRTHAYVHDPLRWFDPDGLAACVKFKRWKPGDAIDKPMPDGSPPKWDVVRSRYWKNRADAAVRENTGEFDAATLARMRRGAAPLDANGNPMELHHHVPQRAPSPNTHNPGNLREVTREQHSDLDPFRHL</sequence>
<keyword evidence="7" id="KW-0078">Bacteriocin</keyword>
<feature type="domain" description="LHH" evidence="9">
    <location>
        <begin position="391"/>
        <end position="439"/>
    </location>
</feature>
<dbReference type="GO" id="GO:0004519">
    <property type="term" value="F:endonuclease activity"/>
    <property type="evidence" value="ECO:0007669"/>
    <property type="project" value="UniProtKB-KW"/>
</dbReference>
<dbReference type="NCBIfam" id="TIGR01643">
    <property type="entry name" value="YD_repeat_2x"/>
    <property type="match status" value="2"/>
</dbReference>
<evidence type="ECO:0000256" key="5">
    <source>
        <dbReference type="ARBA" id="ARBA00022801"/>
    </source>
</evidence>
<keyword evidence="4" id="KW-0255">Endonuclease</keyword>
<accession>A0A7W6AC19</accession>